<dbReference type="Pfam" id="PF07727">
    <property type="entry name" value="RVT_2"/>
    <property type="match status" value="1"/>
</dbReference>
<evidence type="ECO:0000259" key="1">
    <source>
        <dbReference type="Pfam" id="PF07727"/>
    </source>
</evidence>
<dbReference type="SUPFAM" id="SSF56672">
    <property type="entry name" value="DNA/RNA polymerases"/>
    <property type="match status" value="1"/>
</dbReference>
<dbReference type="InterPro" id="IPR043502">
    <property type="entry name" value="DNA/RNA_pol_sf"/>
</dbReference>
<evidence type="ECO:0000313" key="2">
    <source>
        <dbReference type="EMBL" id="RVW17352.1"/>
    </source>
</evidence>
<dbReference type="InterPro" id="IPR013103">
    <property type="entry name" value="RVT_2"/>
</dbReference>
<reference evidence="2 3" key="1">
    <citation type="journal article" date="2018" name="PLoS Genet.">
        <title>Population sequencing reveals clonal diversity and ancestral inbreeding in the grapevine cultivar Chardonnay.</title>
        <authorList>
            <person name="Roach M.J."/>
            <person name="Johnson D.L."/>
            <person name="Bohlmann J."/>
            <person name="van Vuuren H.J."/>
            <person name="Jones S.J."/>
            <person name="Pretorius I.S."/>
            <person name="Schmidt S.A."/>
            <person name="Borneman A.R."/>
        </authorList>
    </citation>
    <scope>NUCLEOTIDE SEQUENCE [LARGE SCALE GENOMIC DNA]</scope>
    <source>
        <strain evidence="3">cv. Chardonnay</strain>
        <tissue evidence="2">Leaf</tissue>
    </source>
</reference>
<gene>
    <name evidence="2" type="primary">RE1_777</name>
    <name evidence="2" type="ORF">CK203_069299</name>
</gene>
<dbReference type="CDD" id="cd09272">
    <property type="entry name" value="RNase_HI_RT_Ty1"/>
    <property type="match status" value="1"/>
</dbReference>
<name>A0A438C292_VITVI</name>
<proteinExistence type="predicted"/>
<dbReference type="AlphaFoldDB" id="A0A438C292"/>
<comment type="caution">
    <text evidence="2">The sequence shown here is derived from an EMBL/GenBank/DDBJ whole genome shotgun (WGS) entry which is preliminary data.</text>
</comment>
<sequence>MDVTFFETTPYFDNNHLQGESERKDSCVGDVFQIKPEPPVLVEFTPEVLLDFTPDHPIPSALENQDITTTDQHLNQDTATIDQHLNQGTAATDQHLNQGRDIFKEKKIQLYNNSMSPTQDALRVPEWEEAILEEMRALEKKDLGNGTLERYKARLMEKGFAQTYGVDYSETFAPVAKLNTICKKRRTWTLLQDLMETTVQRWLKRSLATEFEIKDLGSLKYFLGMEVTRSKKGIVVSQRKYILDFLKKARMSGCKPSETPMEPNLRLGDSDKKVPIDTTRYHRLDGKLIYLSHTQPDIAFAVSVPSQFMHSPYEEYLEVVYQILRYLKSTPRNGLFFRKNVRGVEAYTDVDWAGSITDRRSTLEELRQPIEGAMKLYCDNKAAISIAHNPVQHDRTKHVKIDRHFIKEKLETGVICIPFVPTTQQIVDILTKGLIKPNFEFLTSKLGMTNIYTPT</sequence>
<dbReference type="EMBL" id="QGNW01002579">
    <property type="protein sequence ID" value="RVW17352.1"/>
    <property type="molecule type" value="Genomic_DNA"/>
</dbReference>
<dbReference type="Proteomes" id="UP000288805">
    <property type="component" value="Unassembled WGS sequence"/>
</dbReference>
<dbReference type="PANTHER" id="PTHR11439">
    <property type="entry name" value="GAG-POL-RELATED RETROTRANSPOSON"/>
    <property type="match status" value="1"/>
</dbReference>
<protein>
    <submittedName>
        <fullName evidence="2">Retrovirus-related Pol polyprotein from transposon RE1</fullName>
    </submittedName>
</protein>
<accession>A0A438C292</accession>
<dbReference type="PANTHER" id="PTHR11439:SF440">
    <property type="entry name" value="INTEGRASE CATALYTIC DOMAIN-CONTAINING PROTEIN"/>
    <property type="match status" value="1"/>
</dbReference>
<organism evidence="2 3">
    <name type="scientific">Vitis vinifera</name>
    <name type="common">Grape</name>
    <dbReference type="NCBI Taxonomy" id="29760"/>
    <lineage>
        <taxon>Eukaryota</taxon>
        <taxon>Viridiplantae</taxon>
        <taxon>Streptophyta</taxon>
        <taxon>Embryophyta</taxon>
        <taxon>Tracheophyta</taxon>
        <taxon>Spermatophyta</taxon>
        <taxon>Magnoliopsida</taxon>
        <taxon>eudicotyledons</taxon>
        <taxon>Gunneridae</taxon>
        <taxon>Pentapetalae</taxon>
        <taxon>rosids</taxon>
        <taxon>Vitales</taxon>
        <taxon>Vitaceae</taxon>
        <taxon>Viteae</taxon>
        <taxon>Vitis</taxon>
    </lineage>
</organism>
<feature type="domain" description="Reverse transcriptase Ty1/copia-type" evidence="1">
    <location>
        <begin position="201"/>
        <end position="262"/>
    </location>
</feature>
<evidence type="ECO:0000313" key="3">
    <source>
        <dbReference type="Proteomes" id="UP000288805"/>
    </source>
</evidence>